<dbReference type="PANTHER" id="PTHR10073:SF52">
    <property type="entry name" value="MISMATCH REPAIR ENDONUCLEASE PMS2"/>
    <property type="match status" value="1"/>
</dbReference>
<dbReference type="EMBL" id="ML002258">
    <property type="protein sequence ID" value="RKP39605.1"/>
    <property type="molecule type" value="Genomic_DNA"/>
</dbReference>
<dbReference type="Proteomes" id="UP000268162">
    <property type="component" value="Unassembled WGS sequence"/>
</dbReference>
<proteinExistence type="inferred from homology"/>
<dbReference type="GO" id="GO:0016887">
    <property type="term" value="F:ATP hydrolysis activity"/>
    <property type="evidence" value="ECO:0007669"/>
    <property type="project" value="InterPro"/>
</dbReference>
<dbReference type="GO" id="GO:0032389">
    <property type="term" value="C:MutLalpha complex"/>
    <property type="evidence" value="ECO:0007669"/>
    <property type="project" value="TreeGrafter"/>
</dbReference>
<gene>
    <name evidence="2" type="ORF">BJ085DRAFT_1517</name>
</gene>
<organism evidence="2 3">
    <name type="scientific">Dimargaris cristalligena</name>
    <dbReference type="NCBI Taxonomy" id="215637"/>
    <lineage>
        <taxon>Eukaryota</taxon>
        <taxon>Fungi</taxon>
        <taxon>Fungi incertae sedis</taxon>
        <taxon>Zoopagomycota</taxon>
        <taxon>Kickxellomycotina</taxon>
        <taxon>Dimargaritomycetes</taxon>
        <taxon>Dimargaritales</taxon>
        <taxon>Dimargaritaceae</taxon>
        <taxon>Dimargaris</taxon>
    </lineage>
</organism>
<dbReference type="SUPFAM" id="SSF55874">
    <property type="entry name" value="ATPase domain of HSP90 chaperone/DNA topoisomerase II/histidine kinase"/>
    <property type="match status" value="1"/>
</dbReference>
<feature type="non-terminal residue" evidence="2">
    <location>
        <position position="59"/>
    </location>
</feature>
<dbReference type="InterPro" id="IPR038973">
    <property type="entry name" value="MutL/Mlh/Pms-like"/>
</dbReference>
<dbReference type="STRING" id="215637.A0A4Q0A0N0"/>
<protein>
    <submittedName>
        <fullName evidence="2">Uncharacterized protein</fullName>
    </submittedName>
</protein>
<keyword evidence="3" id="KW-1185">Reference proteome</keyword>
<dbReference type="AlphaFoldDB" id="A0A4Q0A0N0"/>
<comment type="similarity">
    <text evidence="1">Belongs to the DNA mismatch repair MutL/HexB family.</text>
</comment>
<dbReference type="Gene3D" id="3.30.565.10">
    <property type="entry name" value="Histidine kinase-like ATPase, C-terminal domain"/>
    <property type="match status" value="1"/>
</dbReference>
<dbReference type="GO" id="GO:0006298">
    <property type="term" value="P:mismatch repair"/>
    <property type="evidence" value="ECO:0007669"/>
    <property type="project" value="InterPro"/>
</dbReference>
<dbReference type="PANTHER" id="PTHR10073">
    <property type="entry name" value="DNA MISMATCH REPAIR PROTEIN MLH, PMS, MUTL"/>
    <property type="match status" value="1"/>
</dbReference>
<dbReference type="GO" id="GO:0140664">
    <property type="term" value="F:ATP-dependent DNA damage sensor activity"/>
    <property type="evidence" value="ECO:0007669"/>
    <property type="project" value="InterPro"/>
</dbReference>
<sequence>LLKHINPATVHRFCSGQVIIDLTTAMKGLVENSLNAGAMHIEAKFKDCDLDLVGVSGNG</sequence>
<accession>A0A4Q0A0N0</accession>
<dbReference type="InterPro" id="IPR036890">
    <property type="entry name" value="HATPase_C_sf"/>
</dbReference>
<reference evidence="3" key="1">
    <citation type="journal article" date="2018" name="Nat. Microbiol.">
        <title>Leveraging single-cell genomics to expand the fungal tree of life.</title>
        <authorList>
            <person name="Ahrendt S.R."/>
            <person name="Quandt C.A."/>
            <person name="Ciobanu D."/>
            <person name="Clum A."/>
            <person name="Salamov A."/>
            <person name="Andreopoulos B."/>
            <person name="Cheng J.F."/>
            <person name="Woyke T."/>
            <person name="Pelin A."/>
            <person name="Henrissat B."/>
            <person name="Reynolds N.K."/>
            <person name="Benny G.L."/>
            <person name="Smith M.E."/>
            <person name="James T.Y."/>
            <person name="Grigoriev I.V."/>
        </authorList>
    </citation>
    <scope>NUCLEOTIDE SEQUENCE [LARGE SCALE GENOMIC DNA]</scope>
    <source>
        <strain evidence="3">RSA 468</strain>
    </source>
</reference>
<feature type="non-terminal residue" evidence="2">
    <location>
        <position position="1"/>
    </location>
</feature>
<evidence type="ECO:0000313" key="3">
    <source>
        <dbReference type="Proteomes" id="UP000268162"/>
    </source>
</evidence>
<evidence type="ECO:0000313" key="2">
    <source>
        <dbReference type="EMBL" id="RKP39605.1"/>
    </source>
</evidence>
<name>A0A4Q0A0N0_9FUNG</name>
<evidence type="ECO:0000256" key="1">
    <source>
        <dbReference type="ARBA" id="ARBA00006082"/>
    </source>
</evidence>